<dbReference type="InterPro" id="IPR011990">
    <property type="entry name" value="TPR-like_helical_dom_sf"/>
</dbReference>
<dbReference type="Gene3D" id="1.25.40.10">
    <property type="entry name" value="Tetratricopeptide repeat domain"/>
    <property type="match status" value="1"/>
</dbReference>
<dbReference type="SUPFAM" id="SSF48452">
    <property type="entry name" value="TPR-like"/>
    <property type="match status" value="1"/>
</dbReference>
<proteinExistence type="predicted"/>
<protein>
    <submittedName>
        <fullName evidence="4">G-protein-signaling modulator 2</fullName>
    </submittedName>
</protein>
<dbReference type="InterPro" id="IPR052386">
    <property type="entry name" value="GPSM"/>
</dbReference>
<comment type="subcellular location">
    <subcellularLocation>
        <location evidence="1">Cytoplasm</location>
    </subcellularLocation>
</comment>
<dbReference type="OrthoDB" id="286233at2759"/>
<dbReference type="PANTHER" id="PTHR45954:SF1">
    <property type="entry name" value="LD33695P"/>
    <property type="match status" value="1"/>
</dbReference>
<dbReference type="GO" id="GO:0000132">
    <property type="term" value="P:establishment of mitotic spindle orientation"/>
    <property type="evidence" value="ECO:0007669"/>
    <property type="project" value="TreeGrafter"/>
</dbReference>
<accession>A0A0V1MM94</accession>
<comment type="caution">
    <text evidence="4">The sequence shown here is derived from an EMBL/GenBank/DDBJ whole genome shotgun (WGS) entry which is preliminary data.</text>
</comment>
<evidence type="ECO:0000313" key="4">
    <source>
        <dbReference type="EMBL" id="KRZ72945.1"/>
    </source>
</evidence>
<dbReference type="Proteomes" id="UP000054843">
    <property type="component" value="Unassembled WGS sequence"/>
</dbReference>
<evidence type="ECO:0000256" key="3">
    <source>
        <dbReference type="ARBA" id="ARBA00022737"/>
    </source>
</evidence>
<dbReference type="EMBL" id="JYDO01000070">
    <property type="protein sequence ID" value="KRZ72945.1"/>
    <property type="molecule type" value="Genomic_DNA"/>
</dbReference>
<gene>
    <name evidence="4" type="primary">GPSM2</name>
    <name evidence="4" type="ORF">T10_6537</name>
</gene>
<keyword evidence="2" id="KW-0963">Cytoplasm</keyword>
<reference evidence="4 5" key="1">
    <citation type="submission" date="2015-01" db="EMBL/GenBank/DDBJ databases">
        <title>Evolution of Trichinella species and genotypes.</title>
        <authorList>
            <person name="Korhonen P.K."/>
            <person name="Edoardo P."/>
            <person name="Giuseppe L.R."/>
            <person name="Gasser R.B."/>
        </authorList>
    </citation>
    <scope>NUCLEOTIDE SEQUENCE [LARGE SCALE GENOMIC DNA]</scope>
    <source>
        <strain evidence="4">ISS1980</strain>
    </source>
</reference>
<organism evidence="4 5">
    <name type="scientific">Trichinella papuae</name>
    <dbReference type="NCBI Taxonomy" id="268474"/>
    <lineage>
        <taxon>Eukaryota</taxon>
        <taxon>Metazoa</taxon>
        <taxon>Ecdysozoa</taxon>
        <taxon>Nematoda</taxon>
        <taxon>Enoplea</taxon>
        <taxon>Dorylaimia</taxon>
        <taxon>Trichinellida</taxon>
        <taxon>Trichinellidae</taxon>
        <taxon>Trichinella</taxon>
    </lineage>
</organism>
<dbReference type="PANTHER" id="PTHR45954">
    <property type="entry name" value="LD33695P"/>
    <property type="match status" value="1"/>
</dbReference>
<keyword evidence="5" id="KW-1185">Reference proteome</keyword>
<sequence>MVETDILRENDMDSLKLALEGQQRCQRGDMLGGVWYLEAALGAGTDDLKTLSAVYSQLGNAYFVLQQYGKALEYHRHDHTLARYVVFTLIFHTAILAILEQACLSTRTAFAVEKYALHLGQILQTFPH</sequence>
<dbReference type="STRING" id="268474.A0A0V1MM94"/>
<dbReference type="AlphaFoldDB" id="A0A0V1MM94"/>
<name>A0A0V1MM94_9BILA</name>
<dbReference type="GO" id="GO:0005938">
    <property type="term" value="C:cell cortex"/>
    <property type="evidence" value="ECO:0007669"/>
    <property type="project" value="TreeGrafter"/>
</dbReference>
<dbReference type="GO" id="GO:0001965">
    <property type="term" value="F:G-protein alpha-subunit binding"/>
    <property type="evidence" value="ECO:0007669"/>
    <property type="project" value="TreeGrafter"/>
</dbReference>
<evidence type="ECO:0000256" key="2">
    <source>
        <dbReference type="ARBA" id="ARBA00022490"/>
    </source>
</evidence>
<dbReference type="GO" id="GO:0005092">
    <property type="term" value="F:GDP-dissociation inhibitor activity"/>
    <property type="evidence" value="ECO:0007669"/>
    <property type="project" value="TreeGrafter"/>
</dbReference>
<evidence type="ECO:0000313" key="5">
    <source>
        <dbReference type="Proteomes" id="UP000054843"/>
    </source>
</evidence>
<keyword evidence="3" id="KW-0677">Repeat</keyword>
<evidence type="ECO:0000256" key="1">
    <source>
        <dbReference type="ARBA" id="ARBA00004496"/>
    </source>
</evidence>